<dbReference type="InterPro" id="IPR026992">
    <property type="entry name" value="DIOX_N"/>
</dbReference>
<evidence type="ECO:0000256" key="6">
    <source>
        <dbReference type="ARBA" id="ARBA00023004"/>
    </source>
</evidence>
<dbReference type="FunFam" id="2.60.120.330:FF:000013">
    <property type="entry name" value="Gibberellin 3-beta-dioxygenase 1"/>
    <property type="match status" value="1"/>
</dbReference>
<dbReference type="EMBL" id="JAXIOK010000013">
    <property type="protein sequence ID" value="KAK4756444.1"/>
    <property type="molecule type" value="Genomic_DNA"/>
</dbReference>
<comment type="pathway">
    <text evidence="2">Hormone biosynthesis.</text>
</comment>
<evidence type="ECO:0000256" key="11">
    <source>
        <dbReference type="SAM" id="Coils"/>
    </source>
</evidence>
<dbReference type="InterPro" id="IPR050231">
    <property type="entry name" value="Iron_ascorbate_oxido_reductase"/>
</dbReference>
<dbReference type="EC" id="1.14.11.15" evidence="9"/>
<keyword evidence="11" id="KW-0175">Coiled coil</keyword>
<keyword evidence="4" id="KW-0223">Dioxygenase</keyword>
<feature type="domain" description="Fe2OG dioxygenase" evidence="12">
    <location>
        <begin position="208"/>
        <end position="313"/>
    </location>
</feature>
<dbReference type="Pfam" id="PF03171">
    <property type="entry name" value="2OG-FeII_Oxy"/>
    <property type="match status" value="1"/>
</dbReference>
<dbReference type="InterPro" id="IPR044861">
    <property type="entry name" value="IPNS-like_FE2OG_OXY"/>
</dbReference>
<comment type="pathway">
    <text evidence="7">Plant hormone biosynthesis; gibberellin biosynthesis.</text>
</comment>
<dbReference type="GO" id="GO:0009686">
    <property type="term" value="P:gibberellin biosynthetic process"/>
    <property type="evidence" value="ECO:0007669"/>
    <property type="project" value="UniProtKB-ARBA"/>
</dbReference>
<comment type="caution">
    <text evidence="13">The sequence shown here is derived from an EMBL/GenBank/DDBJ whole genome shotgun (WGS) entry which is preliminary data.</text>
</comment>
<dbReference type="AlphaFoldDB" id="A0AAN7JZN5"/>
<evidence type="ECO:0000256" key="5">
    <source>
        <dbReference type="ARBA" id="ARBA00023002"/>
    </source>
</evidence>
<dbReference type="Proteomes" id="UP001345219">
    <property type="component" value="Chromosome 6"/>
</dbReference>
<dbReference type="Pfam" id="PF14226">
    <property type="entry name" value="DIOX_N"/>
    <property type="match status" value="1"/>
</dbReference>
<evidence type="ECO:0000256" key="2">
    <source>
        <dbReference type="ARBA" id="ARBA00004972"/>
    </source>
</evidence>
<keyword evidence="6 10" id="KW-0408">Iron</keyword>
<protein>
    <recommendedName>
        <fullName evidence="9">gibberellin 3beta-dioxygenase</fullName>
        <ecNumber evidence="9">1.14.11.15</ecNumber>
    </recommendedName>
</protein>
<organism evidence="13 14">
    <name type="scientific">Trapa incisa</name>
    <dbReference type="NCBI Taxonomy" id="236973"/>
    <lineage>
        <taxon>Eukaryota</taxon>
        <taxon>Viridiplantae</taxon>
        <taxon>Streptophyta</taxon>
        <taxon>Embryophyta</taxon>
        <taxon>Tracheophyta</taxon>
        <taxon>Spermatophyta</taxon>
        <taxon>Magnoliopsida</taxon>
        <taxon>eudicotyledons</taxon>
        <taxon>Gunneridae</taxon>
        <taxon>Pentapetalae</taxon>
        <taxon>rosids</taxon>
        <taxon>malvids</taxon>
        <taxon>Myrtales</taxon>
        <taxon>Lythraceae</taxon>
        <taxon>Trapa</taxon>
    </lineage>
</organism>
<evidence type="ECO:0000256" key="1">
    <source>
        <dbReference type="ARBA" id="ARBA00001961"/>
    </source>
</evidence>
<keyword evidence="3 10" id="KW-0479">Metal-binding</keyword>
<dbReference type="SUPFAM" id="SSF51197">
    <property type="entry name" value="Clavaminate synthase-like"/>
    <property type="match status" value="1"/>
</dbReference>
<reference evidence="13 14" key="1">
    <citation type="journal article" date="2023" name="Hortic Res">
        <title>Pangenome of water caltrop reveals structural variations and asymmetric subgenome divergence after allopolyploidization.</title>
        <authorList>
            <person name="Zhang X."/>
            <person name="Chen Y."/>
            <person name="Wang L."/>
            <person name="Yuan Y."/>
            <person name="Fang M."/>
            <person name="Shi L."/>
            <person name="Lu R."/>
            <person name="Comes H.P."/>
            <person name="Ma Y."/>
            <person name="Chen Y."/>
            <person name="Huang G."/>
            <person name="Zhou Y."/>
            <person name="Zheng Z."/>
            <person name="Qiu Y."/>
        </authorList>
    </citation>
    <scope>NUCLEOTIDE SEQUENCE [LARGE SCALE GENOMIC DNA]</scope>
    <source>
        <tissue evidence="13">Roots</tissue>
    </source>
</reference>
<sequence>MTTLSDAYRNAPLLPHHIIPLDFDSVKHVPESHSWENSDSGLLIRIQPQPPESLPIIDLADPSALNLVGQACQTWGMFQVTNHGISSALLRDVEYETGRFFSLPAKEKTKALRSPGGASGYGVARITPFFNKFMWHEGFTIVESPVDHAREVWPHAYQRFCEVMEEYQKKMKELAERLLVLILKYLGLPGEPHDLHWLPHPPSDDPFRPASCTALQLNYYPSCPNPAQAMGLAPHTDSFLLTILHQVNGTHGGLEVLKDGAGWVRVVPTEGALVVNVGDMLRIMSNDLFPSVLHRVVVDKTRHRMSLAYFYGPPMDHRLSPILAGGAPVRFRPVTVREYIEMKAKNLDDALSRVRVRS</sequence>
<dbReference type="GO" id="GO:0046872">
    <property type="term" value="F:metal ion binding"/>
    <property type="evidence" value="ECO:0007669"/>
    <property type="project" value="UniProtKB-KW"/>
</dbReference>
<dbReference type="PROSITE" id="PS51471">
    <property type="entry name" value="FE2OG_OXY"/>
    <property type="match status" value="1"/>
</dbReference>
<name>A0AAN7JZN5_9MYRT</name>
<gene>
    <name evidence="13" type="ORF">SAY87_006571</name>
</gene>
<evidence type="ECO:0000256" key="8">
    <source>
        <dbReference type="ARBA" id="ARBA00061560"/>
    </source>
</evidence>
<comment type="similarity">
    <text evidence="8">Belongs to the iron/ascorbate-dependent oxidoreductase family. GA3OX subfamily.</text>
</comment>
<evidence type="ECO:0000256" key="4">
    <source>
        <dbReference type="ARBA" id="ARBA00022964"/>
    </source>
</evidence>
<dbReference type="InterPro" id="IPR005123">
    <property type="entry name" value="Oxoglu/Fe-dep_dioxygenase_dom"/>
</dbReference>
<dbReference type="InterPro" id="IPR027443">
    <property type="entry name" value="IPNS-like_sf"/>
</dbReference>
<keyword evidence="14" id="KW-1185">Reference proteome</keyword>
<dbReference type="PANTHER" id="PTHR47990">
    <property type="entry name" value="2-OXOGLUTARATE (2OG) AND FE(II)-DEPENDENT OXYGENASE SUPERFAMILY PROTEIN-RELATED"/>
    <property type="match status" value="1"/>
</dbReference>
<evidence type="ECO:0000256" key="7">
    <source>
        <dbReference type="ARBA" id="ARBA00037909"/>
    </source>
</evidence>
<evidence type="ECO:0000256" key="10">
    <source>
        <dbReference type="RuleBase" id="RU003682"/>
    </source>
</evidence>
<evidence type="ECO:0000313" key="14">
    <source>
        <dbReference type="Proteomes" id="UP001345219"/>
    </source>
</evidence>
<feature type="coiled-coil region" evidence="11">
    <location>
        <begin position="157"/>
        <end position="184"/>
    </location>
</feature>
<evidence type="ECO:0000256" key="9">
    <source>
        <dbReference type="ARBA" id="ARBA00066695"/>
    </source>
</evidence>
<dbReference type="Gene3D" id="2.60.120.330">
    <property type="entry name" value="B-lactam Antibiotic, Isopenicillin N Synthase, Chain"/>
    <property type="match status" value="1"/>
</dbReference>
<proteinExistence type="inferred from homology"/>
<keyword evidence="5 10" id="KW-0560">Oxidoreductase</keyword>
<evidence type="ECO:0000313" key="13">
    <source>
        <dbReference type="EMBL" id="KAK4756444.1"/>
    </source>
</evidence>
<dbReference type="GO" id="GO:0016707">
    <property type="term" value="F:gibberellin 3-beta-dioxygenase activity"/>
    <property type="evidence" value="ECO:0007669"/>
    <property type="project" value="UniProtKB-EC"/>
</dbReference>
<evidence type="ECO:0000256" key="3">
    <source>
        <dbReference type="ARBA" id="ARBA00022723"/>
    </source>
</evidence>
<comment type="cofactor">
    <cofactor evidence="1">
        <name>L-ascorbate</name>
        <dbReference type="ChEBI" id="CHEBI:38290"/>
    </cofactor>
</comment>
<accession>A0AAN7JZN5</accession>
<evidence type="ECO:0000259" key="12">
    <source>
        <dbReference type="PROSITE" id="PS51471"/>
    </source>
</evidence>